<dbReference type="PRINTS" id="PR00455">
    <property type="entry name" value="HTHTETR"/>
</dbReference>
<organism evidence="6 7">
    <name type="scientific">Sphingomonas pokkalii</name>
    <dbReference type="NCBI Taxonomy" id="2175090"/>
    <lineage>
        <taxon>Bacteria</taxon>
        <taxon>Pseudomonadati</taxon>
        <taxon>Pseudomonadota</taxon>
        <taxon>Alphaproteobacteria</taxon>
        <taxon>Sphingomonadales</taxon>
        <taxon>Sphingomonadaceae</taxon>
        <taxon>Sphingomonas</taxon>
    </lineage>
</organism>
<dbReference type="Proteomes" id="UP000245890">
    <property type="component" value="Unassembled WGS sequence"/>
</dbReference>
<dbReference type="PROSITE" id="PS01081">
    <property type="entry name" value="HTH_TETR_1"/>
    <property type="match status" value="1"/>
</dbReference>
<dbReference type="SUPFAM" id="SSF46689">
    <property type="entry name" value="Homeodomain-like"/>
    <property type="match status" value="1"/>
</dbReference>
<evidence type="ECO:0000256" key="1">
    <source>
        <dbReference type="ARBA" id="ARBA00023015"/>
    </source>
</evidence>
<evidence type="ECO:0000259" key="5">
    <source>
        <dbReference type="PROSITE" id="PS50977"/>
    </source>
</evidence>
<gene>
    <name evidence="6" type="ORF">DD559_04130</name>
</gene>
<keyword evidence="2 4" id="KW-0238">DNA-binding</keyword>
<dbReference type="Pfam" id="PF00440">
    <property type="entry name" value="TetR_N"/>
    <property type="match status" value="1"/>
</dbReference>
<evidence type="ECO:0000313" key="7">
    <source>
        <dbReference type="Proteomes" id="UP000245890"/>
    </source>
</evidence>
<reference evidence="6 7" key="1">
    <citation type="submission" date="2018-05" db="EMBL/GenBank/DDBJ databases">
        <title>Description of Sphingomonas pokkalii sp nov, isolated from the rhizosphere of saline tolerant pokkali rice and its draft genome analysis.</title>
        <authorList>
            <person name="Menon R."/>
            <person name="Kumari S."/>
            <person name="Rameshkumar N."/>
        </authorList>
    </citation>
    <scope>NUCLEOTIDE SEQUENCE [LARGE SCALE GENOMIC DNA]</scope>
    <source>
        <strain evidence="6 7">L3B27</strain>
    </source>
</reference>
<evidence type="ECO:0000256" key="2">
    <source>
        <dbReference type="ARBA" id="ARBA00023125"/>
    </source>
</evidence>
<evidence type="ECO:0000256" key="4">
    <source>
        <dbReference type="PROSITE-ProRule" id="PRU00335"/>
    </source>
</evidence>
<feature type="domain" description="HTH tetR-type" evidence="5">
    <location>
        <begin position="9"/>
        <end position="69"/>
    </location>
</feature>
<comment type="caution">
    <text evidence="6">The sequence shown here is derived from an EMBL/GenBank/DDBJ whole genome shotgun (WGS) entry which is preliminary data.</text>
</comment>
<evidence type="ECO:0000313" key="6">
    <source>
        <dbReference type="EMBL" id="PVX28618.1"/>
    </source>
</evidence>
<sequence length="207" mass="23379">MRRKRRTREDVTERICEASRQLFAARGYSGATTREIARLADVSETLLFRYFGDKATLFDEVVAQPFNRLMQGFLGQHHTRQERLAGQHDNFTAVYEMIERNRELFIAVISRKDEGSEDTGAPSLNGLLGFFDAATQAQLQRYEEQGETPPFDLGLGVRLTFGMLASSILLREWLFPDGAPPQEQLVSLIEQLVGRALGPWGDAPTTR</sequence>
<dbReference type="Gene3D" id="1.10.357.10">
    <property type="entry name" value="Tetracycline Repressor, domain 2"/>
    <property type="match status" value="1"/>
</dbReference>
<dbReference type="PANTHER" id="PTHR30055">
    <property type="entry name" value="HTH-TYPE TRANSCRIPTIONAL REGULATOR RUTR"/>
    <property type="match status" value="1"/>
</dbReference>
<dbReference type="InterPro" id="IPR023772">
    <property type="entry name" value="DNA-bd_HTH_TetR-type_CS"/>
</dbReference>
<dbReference type="InterPro" id="IPR001647">
    <property type="entry name" value="HTH_TetR"/>
</dbReference>
<feature type="DNA-binding region" description="H-T-H motif" evidence="4">
    <location>
        <begin position="32"/>
        <end position="51"/>
    </location>
</feature>
<proteinExistence type="predicted"/>
<dbReference type="EMBL" id="QENQ01000001">
    <property type="protein sequence ID" value="PVX28618.1"/>
    <property type="molecule type" value="Genomic_DNA"/>
</dbReference>
<evidence type="ECO:0000256" key="3">
    <source>
        <dbReference type="ARBA" id="ARBA00023163"/>
    </source>
</evidence>
<protein>
    <submittedName>
        <fullName evidence="6">TetR/AcrR family transcriptional regulator</fullName>
    </submittedName>
</protein>
<dbReference type="PROSITE" id="PS50977">
    <property type="entry name" value="HTH_TETR_2"/>
    <property type="match status" value="1"/>
</dbReference>
<dbReference type="AlphaFoldDB" id="A0A2U0SB60"/>
<dbReference type="OrthoDB" id="2356263at2"/>
<dbReference type="GO" id="GO:0000976">
    <property type="term" value="F:transcription cis-regulatory region binding"/>
    <property type="evidence" value="ECO:0007669"/>
    <property type="project" value="TreeGrafter"/>
</dbReference>
<dbReference type="PANTHER" id="PTHR30055:SF234">
    <property type="entry name" value="HTH-TYPE TRANSCRIPTIONAL REGULATOR BETI"/>
    <property type="match status" value="1"/>
</dbReference>
<name>A0A2U0SB60_9SPHN</name>
<keyword evidence="3" id="KW-0804">Transcription</keyword>
<accession>A0A2U0SB60</accession>
<dbReference type="InterPro" id="IPR009057">
    <property type="entry name" value="Homeodomain-like_sf"/>
</dbReference>
<dbReference type="InterPro" id="IPR050109">
    <property type="entry name" value="HTH-type_TetR-like_transc_reg"/>
</dbReference>
<dbReference type="GO" id="GO:0003700">
    <property type="term" value="F:DNA-binding transcription factor activity"/>
    <property type="evidence" value="ECO:0007669"/>
    <property type="project" value="TreeGrafter"/>
</dbReference>
<keyword evidence="1" id="KW-0805">Transcription regulation</keyword>
<keyword evidence="7" id="KW-1185">Reference proteome</keyword>